<evidence type="ECO:0000256" key="2">
    <source>
        <dbReference type="SAM" id="MobiDB-lite"/>
    </source>
</evidence>
<name>A0A4Y9ZKA9_9AGAM</name>
<keyword evidence="4" id="KW-1185">Reference proteome</keyword>
<feature type="compositionally biased region" description="Polar residues" evidence="2">
    <location>
        <begin position="128"/>
        <end position="140"/>
    </location>
</feature>
<dbReference type="Proteomes" id="UP000298061">
    <property type="component" value="Unassembled WGS sequence"/>
</dbReference>
<gene>
    <name evidence="3" type="ORF">EWM64_g9392</name>
</gene>
<accession>A0A4Y9ZKA9</accession>
<reference evidence="3 4" key="1">
    <citation type="submission" date="2019-02" db="EMBL/GenBank/DDBJ databases">
        <title>Genome sequencing of the rare red list fungi Hericium alpestre (H. flagellum).</title>
        <authorList>
            <person name="Buettner E."/>
            <person name="Kellner H."/>
        </authorList>
    </citation>
    <scope>NUCLEOTIDE SEQUENCE [LARGE SCALE GENOMIC DNA]</scope>
    <source>
        <strain evidence="3 4">DSM 108284</strain>
    </source>
</reference>
<feature type="compositionally biased region" description="Polar residues" evidence="2">
    <location>
        <begin position="1"/>
        <end position="22"/>
    </location>
</feature>
<keyword evidence="1" id="KW-0175">Coiled coil</keyword>
<comment type="caution">
    <text evidence="3">The sequence shown here is derived from an EMBL/GenBank/DDBJ whole genome shotgun (WGS) entry which is preliminary data.</text>
</comment>
<sequence length="140" mass="14975">MPQSAQGSATNAAQRPRSSAVVSSDDKQVETARPHASVLSKTSADAVASVKQSIVHVEHQVRLHDEDLQRLVSGFKKFEAEATRVIKVQEEHIATLEKEVNEVKEALKAWPNSSESSGSAGNENSGGTLKNTLSVSLSRA</sequence>
<evidence type="ECO:0000256" key="1">
    <source>
        <dbReference type="SAM" id="Coils"/>
    </source>
</evidence>
<dbReference type="EMBL" id="SFCI01001981">
    <property type="protein sequence ID" value="TFY74620.1"/>
    <property type="molecule type" value="Genomic_DNA"/>
</dbReference>
<evidence type="ECO:0000313" key="3">
    <source>
        <dbReference type="EMBL" id="TFY74620.1"/>
    </source>
</evidence>
<feature type="compositionally biased region" description="Basic and acidic residues" evidence="2">
    <location>
        <begin position="24"/>
        <end position="33"/>
    </location>
</feature>
<feature type="compositionally biased region" description="Low complexity" evidence="2">
    <location>
        <begin position="112"/>
        <end position="127"/>
    </location>
</feature>
<dbReference type="AlphaFoldDB" id="A0A4Y9ZKA9"/>
<feature type="coiled-coil region" evidence="1">
    <location>
        <begin position="79"/>
        <end position="106"/>
    </location>
</feature>
<proteinExistence type="predicted"/>
<evidence type="ECO:0000313" key="4">
    <source>
        <dbReference type="Proteomes" id="UP000298061"/>
    </source>
</evidence>
<feature type="region of interest" description="Disordered" evidence="2">
    <location>
        <begin position="108"/>
        <end position="140"/>
    </location>
</feature>
<organism evidence="3 4">
    <name type="scientific">Hericium alpestre</name>
    <dbReference type="NCBI Taxonomy" id="135208"/>
    <lineage>
        <taxon>Eukaryota</taxon>
        <taxon>Fungi</taxon>
        <taxon>Dikarya</taxon>
        <taxon>Basidiomycota</taxon>
        <taxon>Agaricomycotina</taxon>
        <taxon>Agaricomycetes</taxon>
        <taxon>Russulales</taxon>
        <taxon>Hericiaceae</taxon>
        <taxon>Hericium</taxon>
    </lineage>
</organism>
<feature type="region of interest" description="Disordered" evidence="2">
    <location>
        <begin position="1"/>
        <end position="41"/>
    </location>
</feature>
<protein>
    <submittedName>
        <fullName evidence="3">Uncharacterized protein</fullName>
    </submittedName>
</protein>